<proteinExistence type="predicted"/>
<feature type="region of interest" description="Disordered" evidence="1">
    <location>
        <begin position="371"/>
        <end position="410"/>
    </location>
</feature>
<feature type="compositionally biased region" description="Low complexity" evidence="1">
    <location>
        <begin position="1"/>
        <end position="13"/>
    </location>
</feature>
<keyword evidence="3" id="KW-1185">Reference proteome</keyword>
<dbReference type="VEuPathDB" id="FungiDB:CXQ85_004860"/>
<accession>A0A2V1AVQ3</accession>
<dbReference type="EMBL" id="PKFO01000006">
    <property type="protein sequence ID" value="PVH22190.1"/>
    <property type="molecule type" value="Genomic_DNA"/>
</dbReference>
<gene>
    <name evidence="2" type="ORF">CXQ85_004860</name>
</gene>
<dbReference type="OrthoDB" id="4085918at2759"/>
<dbReference type="GeneID" id="37010190"/>
<dbReference type="AlphaFoldDB" id="A0A2V1AVQ3"/>
<evidence type="ECO:0000313" key="2">
    <source>
        <dbReference type="EMBL" id="PVH22190.1"/>
    </source>
</evidence>
<feature type="region of interest" description="Disordered" evidence="1">
    <location>
        <begin position="1"/>
        <end position="21"/>
    </location>
</feature>
<feature type="compositionally biased region" description="Low complexity" evidence="1">
    <location>
        <begin position="397"/>
        <end position="410"/>
    </location>
</feature>
<sequence length="526" mass="57816">MGAAAVLGEAGAETSDVESTATACSEQLSLNKAHEKPGHDVANKASQKTLVQELKETREASGSTLHSDSHETEPEMVTKAMASNSLDDYCSSNWMSPSLGHYPSVPALHSLESLGDVQRSKSVSQLHVNKRSPKKRKWQSIHDEKVFLQSVNENLLPSVLKQGVSPIQESKSRFSLDTVRPGEENTRNSIDTERRSSVGGKVSFDKNRTSVSEAFPDIMEGLEEIPSSTPPPWAQNQPSSGLRQISLQDWEQNKEQWLQQQYMSKSTTMNTEIEQNRPQSYISASASAPSLHTYRRNSEGSVCNNRRSLLAQESFENVLTHCVTPTARVPELPIIQSTNSSPIKKVMGMFRRRGSEAAEFAGANYSFAYGPPPAGPQSQSHKHSDSVANSMNSHPVSLASGKSSRSGSPRKAIKSFLLGHSSSHKSGSSFTYTPNNPPPVPPAPPPIPILFNMPKDPLFRHSTELLQPFRIPSDEWEMSEATASDQSRVSSLPSAIIGEYDKEKWRKLKELEQRQEAEAIAEQAAE</sequence>
<feature type="region of interest" description="Disordered" evidence="1">
    <location>
        <begin position="422"/>
        <end position="449"/>
    </location>
</feature>
<evidence type="ECO:0000313" key="3">
    <source>
        <dbReference type="Proteomes" id="UP000244309"/>
    </source>
</evidence>
<reference evidence="2 3" key="1">
    <citation type="submission" date="2017-12" db="EMBL/GenBank/DDBJ databases">
        <title>Genome Sequence of a Multidrug-Resistant Candida haemulonii Isolate from a Patient with Chronic Leg Ulcers in Israel.</title>
        <authorList>
            <person name="Chow N.A."/>
            <person name="Gade L."/>
            <person name="Batra D."/>
            <person name="Rowe L.A."/>
            <person name="Ben-Ami R."/>
            <person name="Loparev V.N."/>
            <person name="Litvintseva A.P."/>
        </authorList>
    </citation>
    <scope>NUCLEOTIDE SEQUENCE [LARGE SCALE GENOMIC DNA]</scope>
    <source>
        <strain evidence="2 3">B11899</strain>
    </source>
</reference>
<feature type="compositionally biased region" description="Pro residues" evidence="1">
    <location>
        <begin position="435"/>
        <end position="448"/>
    </location>
</feature>
<feature type="compositionally biased region" description="Polar residues" evidence="1">
    <location>
        <begin position="386"/>
        <end position="395"/>
    </location>
</feature>
<name>A0A2V1AVQ3_9ASCO</name>
<feature type="compositionally biased region" description="Basic and acidic residues" evidence="1">
    <location>
        <begin position="179"/>
        <end position="196"/>
    </location>
</feature>
<protein>
    <submittedName>
        <fullName evidence="2">Uncharacterized protein</fullName>
    </submittedName>
</protein>
<evidence type="ECO:0000256" key="1">
    <source>
        <dbReference type="SAM" id="MobiDB-lite"/>
    </source>
</evidence>
<dbReference type="Proteomes" id="UP000244309">
    <property type="component" value="Unassembled WGS sequence"/>
</dbReference>
<dbReference type="RefSeq" id="XP_025343130.1">
    <property type="nucleotide sequence ID" value="XM_025488468.1"/>
</dbReference>
<comment type="caution">
    <text evidence="2">The sequence shown here is derived from an EMBL/GenBank/DDBJ whole genome shotgun (WGS) entry which is preliminary data.</text>
</comment>
<organism evidence="2 3">
    <name type="scientific">Candidozyma haemuli</name>
    <dbReference type="NCBI Taxonomy" id="45357"/>
    <lineage>
        <taxon>Eukaryota</taxon>
        <taxon>Fungi</taxon>
        <taxon>Dikarya</taxon>
        <taxon>Ascomycota</taxon>
        <taxon>Saccharomycotina</taxon>
        <taxon>Pichiomycetes</taxon>
        <taxon>Metschnikowiaceae</taxon>
        <taxon>Candidozyma</taxon>
    </lineage>
</organism>
<feature type="region of interest" description="Disordered" evidence="1">
    <location>
        <begin position="179"/>
        <end position="203"/>
    </location>
</feature>